<feature type="compositionally biased region" description="Polar residues" evidence="3">
    <location>
        <begin position="548"/>
        <end position="557"/>
    </location>
</feature>
<dbReference type="InterPro" id="IPR029325">
    <property type="entry name" value="ITPR-bd"/>
</dbReference>
<gene>
    <name evidence="5" type="ORF">scyTo_0011216</name>
</gene>
<dbReference type="SMART" id="SM01257">
    <property type="entry name" value="KRAP_IP3R_bind"/>
    <property type="match status" value="1"/>
</dbReference>
<feature type="region of interest" description="Disordered" evidence="3">
    <location>
        <begin position="292"/>
        <end position="336"/>
    </location>
</feature>
<feature type="domain" description="ITPR-interacting" evidence="4">
    <location>
        <begin position="136"/>
        <end position="286"/>
    </location>
</feature>
<keyword evidence="1 2" id="KW-0175">Coiled coil</keyword>
<dbReference type="PANTHER" id="PTHR17469">
    <property type="entry name" value="SPERM SPECIFIC ANTIGEN 2-RELATED"/>
    <property type="match status" value="1"/>
</dbReference>
<evidence type="ECO:0000313" key="5">
    <source>
        <dbReference type="EMBL" id="GCB60925.1"/>
    </source>
</evidence>
<dbReference type="Proteomes" id="UP000288216">
    <property type="component" value="Unassembled WGS sequence"/>
</dbReference>
<feature type="region of interest" description="Disordered" evidence="3">
    <location>
        <begin position="116"/>
        <end position="135"/>
    </location>
</feature>
<feature type="compositionally biased region" description="Polar residues" evidence="3">
    <location>
        <begin position="408"/>
        <end position="417"/>
    </location>
</feature>
<dbReference type="EMBL" id="BFAA01005027">
    <property type="protein sequence ID" value="GCB60925.1"/>
    <property type="molecule type" value="Genomic_DNA"/>
</dbReference>
<feature type="compositionally biased region" description="Basic and acidic residues" evidence="3">
    <location>
        <begin position="324"/>
        <end position="336"/>
    </location>
</feature>
<dbReference type="Pfam" id="PF14722">
    <property type="entry name" value="KRAP_IP3R_bind"/>
    <property type="match status" value="1"/>
</dbReference>
<accession>A0A401NJ79</accession>
<protein>
    <recommendedName>
        <fullName evidence="4">ITPR-interacting domain-containing protein</fullName>
    </recommendedName>
</protein>
<feature type="region of interest" description="Disordered" evidence="3">
    <location>
        <begin position="360"/>
        <end position="417"/>
    </location>
</feature>
<proteinExistence type="predicted"/>
<dbReference type="STRING" id="75743.A0A401NJ79"/>
<feature type="region of interest" description="Disordered" evidence="3">
    <location>
        <begin position="1136"/>
        <end position="1185"/>
    </location>
</feature>
<evidence type="ECO:0000256" key="1">
    <source>
        <dbReference type="ARBA" id="ARBA00023054"/>
    </source>
</evidence>
<evidence type="ECO:0000256" key="3">
    <source>
        <dbReference type="SAM" id="MobiDB-lite"/>
    </source>
</evidence>
<dbReference type="PANTHER" id="PTHR17469:SF11">
    <property type="entry name" value="PROTEIN ITPRID2"/>
    <property type="match status" value="1"/>
</dbReference>
<feature type="compositionally biased region" description="Polar residues" evidence="3">
    <location>
        <begin position="296"/>
        <end position="322"/>
    </location>
</feature>
<feature type="compositionally biased region" description="Polar residues" evidence="3">
    <location>
        <begin position="485"/>
        <end position="495"/>
    </location>
</feature>
<evidence type="ECO:0000313" key="6">
    <source>
        <dbReference type="Proteomes" id="UP000288216"/>
    </source>
</evidence>
<feature type="compositionally biased region" description="Polar residues" evidence="3">
    <location>
        <begin position="367"/>
        <end position="397"/>
    </location>
</feature>
<organism evidence="5 6">
    <name type="scientific">Scyliorhinus torazame</name>
    <name type="common">Cloudy catshark</name>
    <name type="synonym">Catulus torazame</name>
    <dbReference type="NCBI Taxonomy" id="75743"/>
    <lineage>
        <taxon>Eukaryota</taxon>
        <taxon>Metazoa</taxon>
        <taxon>Chordata</taxon>
        <taxon>Craniata</taxon>
        <taxon>Vertebrata</taxon>
        <taxon>Chondrichthyes</taxon>
        <taxon>Elasmobranchii</taxon>
        <taxon>Galeomorphii</taxon>
        <taxon>Galeoidea</taxon>
        <taxon>Carcharhiniformes</taxon>
        <taxon>Scyliorhinidae</taxon>
        <taxon>Scyliorhinus</taxon>
    </lineage>
</organism>
<sequence>MECAHSWRNAKDKRKAWARSRDSWQFSETGDRCDATETTELSEGNSAANLELTETSTEENGISNKKIEIWLQDCGIPLGASLEEQSQLALKGAVTKNGCSFEDDLSLGAEANYLHSRSDSMSAPSRGTSAKEKRKQFYQMGNSMNSTGSGKSNTTVSSVSELLDLYEEDPEDVLYNLGFGTDEPDLASKIPCRFFNASSFARGIDFKLFLDAQMQRLELDNPNFALTSRFRQIKVLTTVANVFSSLYSQVSGAPIKKIGSSSDDSAAGEAGNHAAGRLKKTVSKLNLLAPQHIKGTETSNQAELPGTENSKACHSSRTNESIPDNEKKEDVKQKKEARLQKWRKLTDSSLRTVTEEVIGASDCPFSPSESIPPENTCNVKTGQTKSPQSGAISSKEGSGNRLHDKNGISDSDTNTEDLNASTDMELEAISEQTSVPSSEDAEIGSTRPVCSTPDKGLAATIQHPLVKTLMEEQKEFSFDLEEVQSNEGEGTNVPATRNAAPHDKVSAANKKHFTRTSSSHSDSSGFAEDPSSDLAGQCQGPDGYLQAMGSSADSCDSETTVTSLIDDLKTPLSCDQQFFTPFQTPVENMTLDLKETILDLKVALIPDAALDSNEEEEMVENDSKEATGVDSSIQPGEQKALGFPADEYSSQDNEALYPESDMNCESDVPTYSVHHRLGLRQSSLDPALCWHSDPDPLNVNVAEPMNFSSSSIDKIATVLERAKTKTYSVSSTCGKARRPVTKASDRIMREGEGMSKKESLAEVKRSTFQRSSSLPTTLLSPVRVVSTLSVKLMPESGSHCSSPSFTYKYTAVREKEMPVNDEDEQSSCRSMLFIPSAKRESRKQFTLNRHDETPQHRLDSEPLPMPAHLTQSCCSLHALPSDWHGQHLCDHMRARSMCSLPNLMEPTCATCAAPIGHFSPQRPMAHSYHHIPINPPSAIESQLRRVLNEIRSTVQNLPRLPMFQGRDHPFSYYTSSRLGLLPLYETTYQELQIMRRNLNFFRTQMMDLEFIMLRQQTLVYQHLSDEERQEADQLQNLRNCVRLELQELEMQLEERSFALEEQLKTPNQFAMFSPPPRAGAYTNNTDTMSSSSLNVMEPVAELLREQSCLRSELGFSETSGDEYEYPHSYTTPYTNFESTSRCSSPGRMLRHSSSLGHGHQGEPSTTVQYGKPANLATSSPQSRPVYRSSVMLTPSPPVRVERGEQFTEGQCSPGIVDQKSVAEKTELTGATAAPVAKEARSNIVDHLDFQNALQEMKESLAGEIKREIMDGLLAAISPTSRAAVGQREEFL</sequence>
<keyword evidence="6" id="KW-1185">Reference proteome</keyword>
<name>A0A401NJ79_SCYTO</name>
<dbReference type="InterPro" id="IPR029326">
    <property type="entry name" value="SSFA2_C"/>
</dbReference>
<feature type="coiled-coil region" evidence="2">
    <location>
        <begin position="1024"/>
        <end position="1051"/>
    </location>
</feature>
<evidence type="ECO:0000256" key="2">
    <source>
        <dbReference type="SAM" id="Coils"/>
    </source>
</evidence>
<comment type="caution">
    <text evidence="5">The sequence shown here is derived from an EMBL/GenBank/DDBJ whole genome shotgun (WGS) entry which is preliminary data.</text>
</comment>
<feature type="region of interest" description="Disordered" evidence="3">
    <location>
        <begin position="480"/>
        <end position="557"/>
    </location>
</feature>
<dbReference type="InterPro" id="IPR043444">
    <property type="entry name" value="TESPA1-like"/>
</dbReference>
<dbReference type="GO" id="GO:0005102">
    <property type="term" value="F:signaling receptor binding"/>
    <property type="evidence" value="ECO:0007669"/>
    <property type="project" value="InterPro"/>
</dbReference>
<feature type="region of interest" description="Disordered" evidence="3">
    <location>
        <begin position="429"/>
        <end position="455"/>
    </location>
</feature>
<reference evidence="5 6" key="1">
    <citation type="journal article" date="2018" name="Nat. Ecol. Evol.">
        <title>Shark genomes provide insights into elasmobranch evolution and the origin of vertebrates.</title>
        <authorList>
            <person name="Hara Y"/>
            <person name="Yamaguchi K"/>
            <person name="Onimaru K"/>
            <person name="Kadota M"/>
            <person name="Koyanagi M"/>
            <person name="Keeley SD"/>
            <person name="Tatsumi K"/>
            <person name="Tanaka K"/>
            <person name="Motone F"/>
            <person name="Kageyama Y"/>
            <person name="Nozu R"/>
            <person name="Adachi N"/>
            <person name="Nishimura O"/>
            <person name="Nakagawa R"/>
            <person name="Tanegashima C"/>
            <person name="Kiyatake I"/>
            <person name="Matsumoto R"/>
            <person name="Murakumo K"/>
            <person name="Nishida K"/>
            <person name="Terakita A"/>
            <person name="Kuratani S"/>
            <person name="Sato K"/>
            <person name="Hyodo S Kuraku.S."/>
        </authorList>
    </citation>
    <scope>NUCLEOTIDE SEQUENCE [LARGE SCALE GENOMIC DNA]</scope>
</reference>
<dbReference type="OMA" id="NRANTPD"/>
<dbReference type="Pfam" id="PF14723">
    <property type="entry name" value="SSFA2_C"/>
    <property type="match status" value="1"/>
</dbReference>
<dbReference type="OrthoDB" id="6088188at2759"/>
<feature type="compositionally biased region" description="Polar residues" evidence="3">
    <location>
        <begin position="119"/>
        <end position="128"/>
    </location>
</feature>
<evidence type="ECO:0000259" key="4">
    <source>
        <dbReference type="SMART" id="SM01257"/>
    </source>
</evidence>